<evidence type="ECO:0000259" key="4">
    <source>
        <dbReference type="PROSITE" id="PS50853"/>
    </source>
</evidence>
<accession>A0A368ZGE3</accession>
<feature type="domain" description="Fibronectin type-III" evidence="4">
    <location>
        <begin position="180"/>
        <end position="271"/>
    </location>
</feature>
<dbReference type="InterPro" id="IPR013783">
    <property type="entry name" value="Ig-like_fold"/>
</dbReference>
<dbReference type="OrthoDB" id="1113525at2"/>
<name>A0A368ZGE3_9FLAO</name>
<dbReference type="Pfam" id="PF07675">
    <property type="entry name" value="Cleaved_Adhesin"/>
    <property type="match status" value="1"/>
</dbReference>
<dbReference type="InterPro" id="IPR056600">
    <property type="entry name" value="GBD_T9SS_assoc"/>
</dbReference>
<dbReference type="Pfam" id="PF23759">
    <property type="entry name" value="GBD_T9SS_assoc"/>
    <property type="match status" value="1"/>
</dbReference>
<dbReference type="InterPro" id="IPR050991">
    <property type="entry name" value="ECM_Regulatory_Proteins"/>
</dbReference>
<evidence type="ECO:0000256" key="3">
    <source>
        <dbReference type="SAM" id="SignalP"/>
    </source>
</evidence>
<dbReference type="InterPro" id="IPR003961">
    <property type="entry name" value="FN3_dom"/>
</dbReference>
<feature type="domain" description="Fibronectin type-III" evidence="4">
    <location>
        <begin position="531"/>
        <end position="620"/>
    </location>
</feature>
<dbReference type="Gene3D" id="2.60.40.10">
    <property type="entry name" value="Immunoglobulins"/>
    <property type="match status" value="3"/>
</dbReference>
<dbReference type="InterPro" id="IPR036116">
    <property type="entry name" value="FN3_sf"/>
</dbReference>
<dbReference type="InterPro" id="IPR011628">
    <property type="entry name" value="Cleaved_adhesin"/>
</dbReference>
<dbReference type="PANTHER" id="PTHR46708">
    <property type="entry name" value="TENASCIN"/>
    <property type="match status" value="1"/>
</dbReference>
<dbReference type="CDD" id="cd00063">
    <property type="entry name" value="FN3"/>
    <property type="match status" value="3"/>
</dbReference>
<evidence type="ECO:0000256" key="2">
    <source>
        <dbReference type="ARBA" id="ARBA00022737"/>
    </source>
</evidence>
<dbReference type="AlphaFoldDB" id="A0A368ZGE3"/>
<comment type="caution">
    <text evidence="5">The sequence shown here is derived from an EMBL/GenBank/DDBJ whole genome shotgun (WGS) entry which is preliminary data.</text>
</comment>
<dbReference type="Pfam" id="PF18962">
    <property type="entry name" value="Por_Secre_tail"/>
    <property type="match status" value="1"/>
</dbReference>
<dbReference type="Proteomes" id="UP000253436">
    <property type="component" value="Unassembled WGS sequence"/>
</dbReference>
<dbReference type="Pfam" id="PF00041">
    <property type="entry name" value="fn3"/>
    <property type="match status" value="3"/>
</dbReference>
<dbReference type="PANTHER" id="PTHR46708:SF2">
    <property type="entry name" value="FIBRONECTIN TYPE-III DOMAIN-CONTAINING PROTEIN"/>
    <property type="match status" value="1"/>
</dbReference>
<dbReference type="EMBL" id="QPJO01000004">
    <property type="protein sequence ID" value="RCW90888.1"/>
    <property type="molecule type" value="Genomic_DNA"/>
</dbReference>
<evidence type="ECO:0000313" key="6">
    <source>
        <dbReference type="Proteomes" id="UP000253436"/>
    </source>
</evidence>
<dbReference type="SMART" id="SM00060">
    <property type="entry name" value="FN3"/>
    <property type="match status" value="4"/>
</dbReference>
<dbReference type="Gene3D" id="2.60.120.260">
    <property type="entry name" value="Galactose-binding domain-like"/>
    <property type="match status" value="1"/>
</dbReference>
<keyword evidence="1 3" id="KW-0732">Signal</keyword>
<dbReference type="InterPro" id="IPR026444">
    <property type="entry name" value="Secre_tail"/>
</dbReference>
<keyword evidence="2" id="KW-0677">Repeat</keyword>
<dbReference type="RefSeq" id="WP_114310449.1">
    <property type="nucleotide sequence ID" value="NZ_QPJO01000004.1"/>
</dbReference>
<proteinExistence type="predicted"/>
<reference evidence="5 6" key="1">
    <citation type="submission" date="2018-07" db="EMBL/GenBank/DDBJ databases">
        <title>Genomic Encyclopedia of Type Strains, Phase III (KMG-III): the genomes of soil and plant-associated and newly described type strains.</title>
        <authorList>
            <person name="Whitman W."/>
        </authorList>
    </citation>
    <scope>NUCLEOTIDE SEQUENCE [LARGE SCALE GENOMIC DNA]</scope>
    <source>
        <strain evidence="5 6">CECT 7958</strain>
    </source>
</reference>
<feature type="signal peptide" evidence="3">
    <location>
        <begin position="1"/>
        <end position="18"/>
    </location>
</feature>
<dbReference type="PROSITE" id="PS50853">
    <property type="entry name" value="FN3"/>
    <property type="match status" value="3"/>
</dbReference>
<dbReference type="NCBIfam" id="TIGR04183">
    <property type="entry name" value="Por_Secre_tail"/>
    <property type="match status" value="1"/>
</dbReference>
<sequence>MKKITLLTLLLFAFLWQGNTQIFIQEDFDSGVPSDWTKVRYSNSTTPAYQCGDGTGSVFNNMYGSSSNDGTLISPNYVGVSNGTDTTVQFDWLARPYSVNAVDYIMYIDYSTNDGADWISISSFAVTETTPCTAFTEVIPAADLATGSDFKFRIRGEWQSGDSYFYLDNLNISQVISCPSPSDLLGADITATTAALSWTENGSATSWNIEVVDITAGATFTGTPTTSNVTNPYTVTGLASDNDYEYYVQADCTGGDLSSWVGPFTFSTIPTCLSPTDLEVSNITTSSAELSWSAGDAEVLWNIEVVNITSGGSVSGTPSNMGVTNPFVATGLLTSSEYEFYVQADCGNNDTSEWVGPFTFSTLCEPIASFPWTEDFEAVTTPNLPICWDINNNNDDTDFWKTYGTYGTSGGTAVGLYTDYNYGSNDDYLILPQFTLTGNERLIFNVRARSTGEPNDYKVVLSTTGTAPEDFTTDLSDLTQVSSTSYEEKIINLNAYSGDVYIAIHVPEDGLDGYYIYFDDFSIVELPSCIEPTNLTASAISSDQANLSWTEEGTASLYNVEVLIAGETPTGVATDTGVSNSFTKTGLSPITSYEFYVQADCTGGDLSAWVGPYSFTTSCVPYAAPFMENFDGVGSSEVPSCWSTIENSSSSYASVLTNTSYDISEPNSMRFYNGSDTDAELILISPNFNDDFTLNRVRFSGRDGAENDFIVGTITDPTDASSFTPFQTITLTSTQTEYSVNFDTYTGTDSYIALKMVPSSTYNYTYIDNFYWEAIPNCTQAVVESSAIFEDCENTQYYVDVNITTLGDATEVSDGTNTFAISGTGIAHIGPFASGDSTTLTITHSDSACDLNLGTFHFACPPTNDECSAAQSITQETGIANASSATATPGTIDGATDSGLAAEECGIFTGNANDDVWYSFVALTEDVNITYELSTGFDGVAELFSGTCGALTIIGCSDNSTTEEVNATGLTVGETYYTRIFQYSGSVSTIGKTFDLKIWSQDEPLGVSDFETEAAFTYYPNPVKNTLSLNAQNTIEQVAMYNMLGQEVLRATPNTVDSDLDMSQLQTGTYFVKVTIANVTKTIRVMKQ</sequence>
<protein>
    <submittedName>
        <fullName evidence="5">Putative secreted protein (Por secretion system target)</fullName>
    </submittedName>
</protein>
<feature type="chain" id="PRO_5016861490" evidence="3">
    <location>
        <begin position="19"/>
        <end position="1088"/>
    </location>
</feature>
<dbReference type="SUPFAM" id="SSF49265">
    <property type="entry name" value="Fibronectin type III"/>
    <property type="match status" value="3"/>
</dbReference>
<keyword evidence="6" id="KW-1185">Reference proteome</keyword>
<feature type="domain" description="Fibronectin type-III" evidence="4">
    <location>
        <begin position="274"/>
        <end position="366"/>
    </location>
</feature>
<organism evidence="5 6">
    <name type="scientific">Winogradskyella arenosi</name>
    <dbReference type="NCBI Taxonomy" id="533325"/>
    <lineage>
        <taxon>Bacteria</taxon>
        <taxon>Pseudomonadati</taxon>
        <taxon>Bacteroidota</taxon>
        <taxon>Flavobacteriia</taxon>
        <taxon>Flavobacteriales</taxon>
        <taxon>Flavobacteriaceae</taxon>
        <taxon>Winogradskyella</taxon>
    </lineage>
</organism>
<evidence type="ECO:0000313" key="5">
    <source>
        <dbReference type="EMBL" id="RCW90888.1"/>
    </source>
</evidence>
<dbReference type="NCBIfam" id="NF038128">
    <property type="entry name" value="choice_anch_J"/>
    <property type="match status" value="1"/>
</dbReference>
<evidence type="ECO:0000256" key="1">
    <source>
        <dbReference type="ARBA" id="ARBA00022729"/>
    </source>
</evidence>
<dbReference type="Gene3D" id="2.60.120.200">
    <property type="match status" value="2"/>
</dbReference>
<gene>
    <name evidence="5" type="ORF">DFQ08_104288</name>
</gene>